<sequence>MLDRISSEILLQIIPFLTPSDYNRCVLVCKDWYTVFIPYLYHHVSLPLNDYCHISYPRVPNSLVPVRRFAQVIIQNPSLAPLVRSLELYPSDCRGKWLQLPPLAPVAEEQYRHFMLPHGETRLRHRRKFHAWRRDLKEASERREDQRVLFHYEDAWLALLLVQVRNLEKLGIALPEERWILGFYDGPTPPKNSPHLEQVIEWARHPKLGVLTQLKHISLKNGPCLWECEHAVNAVPLTRLLPFLRIPSLRKLYVKNPCDRSPPSVSQDLSTIPLTHLDFEAPEEGLPNLPRLLERCTDLQSFTLQQNGWSDKYSHCWQDLPRVYRSLQRSRFSIRHLNVTFRDCCLWQDPKTPTPVFFGPLSDFPRLESVHIRWGNLLPFLENRAHTPVTPLWELLPSSLRHLFIDHCLLACSSALYTELKTLLIHYPTHVPFLRTLYLRLAKEREEAGSTPNDPSTWRPISPDPTTHDRLHALREDFRALSIDFRIFQSDEDVNFGQEYYIRKKWPWGQHGKIMTL</sequence>
<keyword evidence="4" id="KW-1185">Reference proteome</keyword>
<name>A0A395GJ94_9EURO</name>
<dbReference type="InterPro" id="IPR032675">
    <property type="entry name" value="LRR_dom_sf"/>
</dbReference>
<dbReference type="Gene3D" id="1.20.1280.50">
    <property type="match status" value="1"/>
</dbReference>
<proteinExistence type="predicted"/>
<accession>A0A395GJ94</accession>
<dbReference type="Pfam" id="PF24969">
    <property type="entry name" value="LRR_15"/>
    <property type="match status" value="1"/>
</dbReference>
<evidence type="ECO:0000259" key="1">
    <source>
        <dbReference type="Pfam" id="PF12937"/>
    </source>
</evidence>
<evidence type="ECO:0000313" key="3">
    <source>
        <dbReference type="EMBL" id="RAK95276.1"/>
    </source>
</evidence>
<evidence type="ECO:0000259" key="2">
    <source>
        <dbReference type="Pfam" id="PF24969"/>
    </source>
</evidence>
<feature type="domain" description="Leucine-rich repeat" evidence="2">
    <location>
        <begin position="154"/>
        <end position="438"/>
    </location>
</feature>
<feature type="domain" description="F-box" evidence="1">
    <location>
        <begin position="7"/>
        <end position="46"/>
    </location>
</feature>
<dbReference type="EMBL" id="KZ824497">
    <property type="protein sequence ID" value="RAK95276.1"/>
    <property type="molecule type" value="Genomic_DNA"/>
</dbReference>
<organism evidence="3 4">
    <name type="scientific">Aspergillus ibericus CBS 121593</name>
    <dbReference type="NCBI Taxonomy" id="1448316"/>
    <lineage>
        <taxon>Eukaryota</taxon>
        <taxon>Fungi</taxon>
        <taxon>Dikarya</taxon>
        <taxon>Ascomycota</taxon>
        <taxon>Pezizomycotina</taxon>
        <taxon>Eurotiomycetes</taxon>
        <taxon>Eurotiomycetidae</taxon>
        <taxon>Eurotiales</taxon>
        <taxon>Aspergillaceae</taxon>
        <taxon>Aspergillus</taxon>
        <taxon>Aspergillus subgen. Circumdati</taxon>
    </lineage>
</organism>
<dbReference type="RefSeq" id="XP_025569604.1">
    <property type="nucleotide sequence ID" value="XM_025716376.1"/>
</dbReference>
<dbReference type="STRING" id="1448316.A0A395GJ94"/>
<dbReference type="VEuPathDB" id="FungiDB:BO80DRAFT_369125"/>
<dbReference type="InterPro" id="IPR036047">
    <property type="entry name" value="F-box-like_dom_sf"/>
</dbReference>
<dbReference type="SUPFAM" id="SSF81383">
    <property type="entry name" value="F-box domain"/>
    <property type="match status" value="1"/>
</dbReference>
<reference evidence="3 4" key="1">
    <citation type="submission" date="2018-02" db="EMBL/GenBank/DDBJ databases">
        <title>The genomes of Aspergillus section Nigri reveals drivers in fungal speciation.</title>
        <authorList>
            <consortium name="DOE Joint Genome Institute"/>
            <person name="Vesth T.C."/>
            <person name="Nybo J."/>
            <person name="Theobald S."/>
            <person name="Brandl J."/>
            <person name="Frisvad J.C."/>
            <person name="Nielsen K.F."/>
            <person name="Lyhne E.K."/>
            <person name="Kogle M.E."/>
            <person name="Kuo A."/>
            <person name="Riley R."/>
            <person name="Clum A."/>
            <person name="Nolan M."/>
            <person name="Lipzen A."/>
            <person name="Salamov A."/>
            <person name="Henrissat B."/>
            <person name="Wiebenga A."/>
            <person name="De vries R.P."/>
            <person name="Grigoriev I.V."/>
            <person name="Mortensen U.H."/>
            <person name="Andersen M.R."/>
            <person name="Baker S.E."/>
        </authorList>
    </citation>
    <scope>NUCLEOTIDE SEQUENCE [LARGE SCALE GENOMIC DNA]</scope>
    <source>
        <strain evidence="3 4">CBS 121593</strain>
    </source>
</reference>
<dbReference type="GeneID" id="37221241"/>
<dbReference type="AlphaFoldDB" id="A0A395GJ94"/>
<dbReference type="Gene3D" id="3.80.10.10">
    <property type="entry name" value="Ribonuclease Inhibitor"/>
    <property type="match status" value="1"/>
</dbReference>
<dbReference type="Proteomes" id="UP000249402">
    <property type="component" value="Unassembled WGS sequence"/>
</dbReference>
<dbReference type="OrthoDB" id="5130616at2759"/>
<dbReference type="InterPro" id="IPR056867">
    <property type="entry name" value="LRR_15"/>
</dbReference>
<gene>
    <name evidence="3" type="ORF">BO80DRAFT_369125</name>
</gene>
<dbReference type="InterPro" id="IPR001810">
    <property type="entry name" value="F-box_dom"/>
</dbReference>
<dbReference type="SUPFAM" id="SSF52047">
    <property type="entry name" value="RNI-like"/>
    <property type="match status" value="1"/>
</dbReference>
<evidence type="ECO:0000313" key="4">
    <source>
        <dbReference type="Proteomes" id="UP000249402"/>
    </source>
</evidence>
<protein>
    <submittedName>
        <fullName evidence="3">Uncharacterized protein</fullName>
    </submittedName>
</protein>
<dbReference type="Pfam" id="PF12937">
    <property type="entry name" value="F-box-like"/>
    <property type="match status" value="1"/>
</dbReference>